<reference evidence="4" key="4">
    <citation type="journal article" date="2015" name="PLoS ONE">
        <title>Comprehensive Evaluation of Toxoplasma gondii VEG and Neospora caninum LIV Genomes with Tachyzoite Stage Transcriptome and Proteome Defines Novel Transcript Features.</title>
        <authorList>
            <person name="Ramaprasad A."/>
            <person name="Mourier T."/>
            <person name="Naeem R."/>
            <person name="Malas T.B."/>
            <person name="Moussa E."/>
            <person name="Panigrahi A."/>
            <person name="Vermont S.J."/>
            <person name="Otto T.D."/>
            <person name="Wastling J."/>
            <person name="Pain A."/>
        </authorList>
    </citation>
    <scope>NUCLEOTIDE SEQUENCE</scope>
    <source>
        <strain evidence="4">Liverpool</strain>
    </source>
</reference>
<feature type="region of interest" description="Disordered" evidence="1">
    <location>
        <begin position="21"/>
        <end position="142"/>
    </location>
</feature>
<feature type="region of interest" description="Disordered" evidence="1">
    <location>
        <begin position="987"/>
        <end position="1024"/>
    </location>
</feature>
<dbReference type="eggNOG" id="KOG1969">
    <property type="taxonomic scope" value="Eukaryota"/>
</dbReference>
<feature type="compositionally biased region" description="Basic and acidic residues" evidence="1">
    <location>
        <begin position="64"/>
        <end position="95"/>
    </location>
</feature>
<reference evidence="3" key="2">
    <citation type="submission" date="2011-03" db="EMBL/GenBank/DDBJ databases">
        <title>Comparative genomics and transcriptomics of Neospora caninum and Toxoplasma gondii.</title>
        <authorList>
            <person name="Reid A.J."/>
            <person name="Sohal A."/>
            <person name="Harris D."/>
            <person name="Quail M."/>
            <person name="Sanders M."/>
            <person name="Berriman M."/>
            <person name="Wastling J.M."/>
            <person name="Pain A."/>
        </authorList>
    </citation>
    <scope>NUCLEOTIDE SEQUENCE</scope>
    <source>
        <strain evidence="3">Liverpool</strain>
    </source>
</reference>
<name>F0VJ96_NEOCL</name>
<dbReference type="InterPro" id="IPR027417">
    <property type="entry name" value="P-loop_NTPase"/>
</dbReference>
<dbReference type="VEuPathDB" id="ToxoDB:NCLIV_035880"/>
<dbReference type="EMBL" id="LN714483">
    <property type="protein sequence ID" value="CEL67801.1"/>
    <property type="molecule type" value="Genomic_DNA"/>
</dbReference>
<evidence type="ECO:0000313" key="5">
    <source>
        <dbReference type="Proteomes" id="UP000007494"/>
    </source>
</evidence>
<feature type="region of interest" description="Disordered" evidence="1">
    <location>
        <begin position="1361"/>
        <end position="1413"/>
    </location>
</feature>
<dbReference type="SMART" id="SM00382">
    <property type="entry name" value="AAA"/>
    <property type="match status" value="1"/>
</dbReference>
<feature type="region of interest" description="Disordered" evidence="1">
    <location>
        <begin position="312"/>
        <end position="337"/>
    </location>
</feature>
<sequence>MEDGDFFGPDDVDALLREAEAFEEPDEDLPFLVSSSSSSSSSRLVDSHVAPSADVDSSPARQKRGAEERLERAQRERLRRENPVLRPLDAPREVIDCDEEQLSPAPSPPAKRFRGHEGTEASTAPATSASSELRRDPAETEDVDALLTSSYGPLAFGFDDWGDVPSITHWSASERTARLRKPAAASLSACSAEFFASPHDLRDRVYRSALDLKRLALPALSFSSLLPPSGLASLASRSAPSSSESGEAAPAREIPAAGSSAARAFAAACSLHGQQESIRVFPVDVRGGGIPFFLSVFSPQEEQRRQRATARACGSAGAYGEDETAGQNDRTRHSRRRTLRRPIQEILREAMEEEAAEAAEKAAEAAEEEAGVSDFPSWTAKRRDAEQGRRRDGVRQWTEKYRARKVVDLLSPPATNRSVLVWLHQWQQRLQRRGKDKKVGTRGEEGGENEETERRRKLLKGNKESDAGRGSKRRLEGTEDDENLPRILLIGGAPGIGKTTLAHVCARHFGFDVVEVNGSDDRSRATLLPLVMNCVTGADSFFHAKKDKKATSRGASSSGEKGRETNGAERAVCERSKKPILLVIDEIDGAAAASGEGAESVVEVIARLVKKKDAKGKPFIKRPVICICIDLYARVLRPLREAAQILNLNPPPRNVLAERLAEILKENQLTADRHLLEQLIDIFEGDVRACINALDFLSRKSLTAGVRELRQEDLELCAIGKDREKHVQDFVRFVFTPPSRSQAPLGPAVDGFLPKPKVPSFLETFDSLAPAVDSHLAPSLLQESFTQVVHSDWTLDKVAYGTELLAFSDCCSCPSLLASRFSFGGVSTGGNAPAASSHSAGSLVPFSLFASHFCVSASTQSFFYSLGKGNGAGPLVSPSVCLYRFFRNKKQACQASIASVASFAARRRPLSASAGPASAASAASAEGEGGTSVDASTSALAAAACADFLRLSFVRDTVSALLWLAVPTPRHRTDFSRLPPFASFALPEAGRSASGGRRFDAGDAGKPAFGKQKDAGEDGEKDAAKTVWNRAGAAENHKRQIVDSVFTDMQRHHPDKPLPRVALGPLHPSRSVGAAGEAADGSVPGSREPPRPASEEEMPLGVRVLSRMAALLTAYGLSFIEVRHENDVSESKAADFPQKRLQSSYRLEPPLDLLLALDDCRMQQTNYKQAQHRSRQRGPAFPPHSAASLSLFSPASAGAPSSQARLGGHSGGRSSTFGSLAAPNKSAEDCFLAAFVVPVVHPLASLSDRACSLLMEAKRLLNADASPSPSVLLKEHKSKSAHKGEHKERGRRKSAGDREAPSASKNGSSAFSVLLEKRRSDSKTTLAAAIVLVREIGWIAFMRDAARSSKLAAAGFPAFPARAGEKEGTGVSRKQGRESANGLSGGAHEGDCVLGEAEDGLGSPGGTGSDEKARLSSLLPFSQGAKKGENKMAGAQGAKLRQSPGKAEESGLSFQRMSFKDFLAEQTAVARAIKRFGCVIHQLPASQKAGKDEERAVGNFGTRSLVLCLLQRHQRAKAKKGEKGDGAATAEREDQDEKENGNAGQPLEGIQGPGGKEAKEDGVSRKEQDNFSVIRDIADMYRACTNGYFKFLEGRCNAVVQAVADDLFL</sequence>
<feature type="domain" description="AAA+ ATPase" evidence="2">
    <location>
        <begin position="484"/>
        <end position="651"/>
    </location>
</feature>
<dbReference type="GO" id="GO:0016887">
    <property type="term" value="F:ATP hydrolysis activity"/>
    <property type="evidence" value="ECO:0007669"/>
    <property type="project" value="InterPro"/>
</dbReference>
<feature type="compositionally biased region" description="Basic and acidic residues" evidence="1">
    <location>
        <begin position="1556"/>
        <end position="1567"/>
    </location>
</feature>
<dbReference type="Gene3D" id="3.40.50.300">
    <property type="entry name" value="P-loop containing nucleotide triphosphate hydrolases"/>
    <property type="match status" value="1"/>
</dbReference>
<evidence type="ECO:0000259" key="2">
    <source>
        <dbReference type="SMART" id="SM00382"/>
    </source>
</evidence>
<feature type="compositionally biased region" description="Basic and acidic residues" evidence="1">
    <location>
        <begin position="560"/>
        <end position="570"/>
    </location>
</feature>
<feature type="region of interest" description="Disordered" evidence="1">
    <location>
        <begin position="1268"/>
        <end position="1307"/>
    </location>
</feature>
<feature type="region of interest" description="Disordered" evidence="1">
    <location>
        <begin position="1050"/>
        <end position="1099"/>
    </location>
</feature>
<protein>
    <submittedName>
        <fullName evidence="4">ATPase, AAA family domain-containing protein,putative</fullName>
    </submittedName>
    <submittedName>
        <fullName evidence="3">Putative ATPase, AAA family domain-containing protein</fullName>
    </submittedName>
</protein>
<dbReference type="OMA" id="CINALDF"/>
<dbReference type="EMBL" id="FR823390">
    <property type="protein sequence ID" value="CBZ53807.1"/>
    <property type="molecule type" value="Genomic_DNA"/>
</dbReference>
<dbReference type="InterPro" id="IPR003959">
    <property type="entry name" value="ATPase_AAA_core"/>
</dbReference>
<dbReference type="GO" id="GO:0005524">
    <property type="term" value="F:ATP binding"/>
    <property type="evidence" value="ECO:0007669"/>
    <property type="project" value="InterPro"/>
</dbReference>
<reference evidence="3" key="1">
    <citation type="submission" date="2011-02" db="EMBL/GenBank/DDBJ databases">
        <authorList>
            <person name="Aslett M."/>
        </authorList>
    </citation>
    <scope>NUCLEOTIDE SEQUENCE</scope>
    <source>
        <strain evidence="3">Liverpool</strain>
    </source>
</reference>
<accession>F0VJ96</accession>
<feature type="region of interest" description="Disordered" evidence="1">
    <location>
        <begin position="546"/>
        <end position="570"/>
    </location>
</feature>
<keyword evidence="5" id="KW-1185">Reference proteome</keyword>
<feature type="region of interest" description="Disordered" evidence="1">
    <location>
        <begin position="1425"/>
        <end position="1449"/>
    </location>
</feature>
<dbReference type="InParanoid" id="F0VJ96"/>
<feature type="region of interest" description="Disordered" evidence="1">
    <location>
        <begin position="1165"/>
        <end position="1219"/>
    </location>
</feature>
<feature type="region of interest" description="Disordered" evidence="1">
    <location>
        <begin position="353"/>
        <end position="395"/>
    </location>
</feature>
<dbReference type="CDD" id="cd00009">
    <property type="entry name" value="AAA"/>
    <property type="match status" value="1"/>
</dbReference>
<dbReference type="OrthoDB" id="2195431at2759"/>
<feature type="region of interest" description="Disordered" evidence="1">
    <location>
        <begin position="1518"/>
        <end position="1567"/>
    </location>
</feature>
<dbReference type="PANTHER" id="PTHR23389:SF3">
    <property type="entry name" value="CHROMOSOME TRANSMISSION FIDELITY PROTEIN 18 HOMOLOG"/>
    <property type="match status" value="1"/>
</dbReference>
<dbReference type="GO" id="GO:0005634">
    <property type="term" value="C:nucleus"/>
    <property type="evidence" value="ECO:0007669"/>
    <property type="project" value="TreeGrafter"/>
</dbReference>
<feature type="compositionally biased region" description="Low complexity" evidence="1">
    <location>
        <begin position="120"/>
        <end position="131"/>
    </location>
</feature>
<feature type="region of interest" description="Disordered" evidence="1">
    <location>
        <begin position="432"/>
        <end position="478"/>
    </location>
</feature>
<dbReference type="Pfam" id="PF00004">
    <property type="entry name" value="AAA"/>
    <property type="match status" value="1"/>
</dbReference>
<feature type="compositionally biased region" description="Basic and acidic residues" evidence="1">
    <location>
        <begin position="1011"/>
        <end position="1024"/>
    </location>
</feature>
<dbReference type="Proteomes" id="UP000007494">
    <property type="component" value="Chromosome VIII"/>
</dbReference>
<feature type="compositionally biased region" description="Basic and acidic residues" evidence="1">
    <location>
        <begin position="381"/>
        <end position="395"/>
    </location>
</feature>
<dbReference type="InterPro" id="IPR003593">
    <property type="entry name" value="AAA+_ATPase"/>
</dbReference>
<evidence type="ECO:0000313" key="4">
    <source>
        <dbReference type="EMBL" id="CEL67801.1"/>
    </source>
</evidence>
<organism evidence="3 5">
    <name type="scientific">Neospora caninum (strain Liverpool)</name>
    <dbReference type="NCBI Taxonomy" id="572307"/>
    <lineage>
        <taxon>Eukaryota</taxon>
        <taxon>Sar</taxon>
        <taxon>Alveolata</taxon>
        <taxon>Apicomplexa</taxon>
        <taxon>Conoidasida</taxon>
        <taxon>Coccidia</taxon>
        <taxon>Eucoccidiorida</taxon>
        <taxon>Eimeriorina</taxon>
        <taxon>Sarcocystidae</taxon>
        <taxon>Neospora</taxon>
    </lineage>
</organism>
<feature type="compositionally biased region" description="Basic and acidic residues" evidence="1">
    <location>
        <begin position="461"/>
        <end position="477"/>
    </location>
</feature>
<proteinExistence type="predicted"/>
<dbReference type="RefSeq" id="XP_003883839.1">
    <property type="nucleotide sequence ID" value="XM_003883790.1"/>
</dbReference>
<dbReference type="SUPFAM" id="SSF52540">
    <property type="entry name" value="P-loop containing nucleoside triphosphate hydrolases"/>
    <property type="match status" value="1"/>
</dbReference>
<reference evidence="5" key="3">
    <citation type="journal article" date="2012" name="PLoS Pathog.">
        <title>Comparative genomics of the apicomplexan parasites Toxoplasma gondii and Neospora caninum: Coccidia differing in host range and transmission strategy.</title>
        <authorList>
            <person name="Reid A.J."/>
            <person name="Vermont S.J."/>
            <person name="Cotton J.A."/>
            <person name="Harris D."/>
            <person name="Hill-Cawthorne G.A."/>
            <person name="Konen-Waisman S."/>
            <person name="Latham S.M."/>
            <person name="Mourier T."/>
            <person name="Norton R."/>
            <person name="Quail M.A."/>
            <person name="Sanders M."/>
            <person name="Shanmugam D."/>
            <person name="Sohal A."/>
            <person name="Wasmuth J.D."/>
            <person name="Brunk B."/>
            <person name="Grigg M.E."/>
            <person name="Howard J.C."/>
            <person name="Parkinson J."/>
            <person name="Roos D.S."/>
            <person name="Trees A.J."/>
            <person name="Berriman M."/>
            <person name="Pain A."/>
            <person name="Wastling J.M."/>
        </authorList>
    </citation>
    <scope>NUCLEOTIDE SEQUENCE [LARGE SCALE GENOMIC DNA]</scope>
    <source>
        <strain evidence="5">Liverpool</strain>
    </source>
</reference>
<dbReference type="PANTHER" id="PTHR23389">
    <property type="entry name" value="CHROMOSOME TRANSMISSION FIDELITY FACTOR 18"/>
    <property type="match status" value="1"/>
</dbReference>
<dbReference type="GO" id="GO:0003677">
    <property type="term" value="F:DNA binding"/>
    <property type="evidence" value="ECO:0007669"/>
    <property type="project" value="TreeGrafter"/>
</dbReference>
<evidence type="ECO:0000313" key="3">
    <source>
        <dbReference type="EMBL" id="CBZ53807.1"/>
    </source>
</evidence>
<dbReference type="Gene3D" id="1.10.8.60">
    <property type="match status" value="1"/>
</dbReference>
<feature type="compositionally biased region" description="Low complexity" evidence="1">
    <location>
        <begin position="1183"/>
        <end position="1204"/>
    </location>
</feature>
<feature type="compositionally biased region" description="Basic and acidic residues" evidence="1">
    <location>
        <begin position="1282"/>
        <end position="1300"/>
    </location>
</feature>
<evidence type="ECO:0000256" key="1">
    <source>
        <dbReference type="SAM" id="MobiDB-lite"/>
    </source>
</evidence>
<gene>
    <name evidence="4" type="ORF">BN1204_035880</name>
    <name evidence="3" type="ORF">NCLIV_035880</name>
</gene>
<feature type="region of interest" description="Disordered" evidence="1">
    <location>
        <begin position="233"/>
        <end position="255"/>
    </location>
</feature>
<dbReference type="GeneID" id="13443375"/>